<dbReference type="STRING" id="745820.SAMN04488053_103212"/>
<dbReference type="InterPro" id="IPR032710">
    <property type="entry name" value="NTF2-like_dom_sf"/>
</dbReference>
<keyword evidence="2" id="KW-0413">Isomerase</keyword>
<protein>
    <submittedName>
        <fullName evidence="2">Ketosteroid isomerase-related protein</fullName>
    </submittedName>
</protein>
<proteinExistence type="predicted"/>
<evidence type="ECO:0000313" key="2">
    <source>
        <dbReference type="EMBL" id="SDN77617.1"/>
    </source>
</evidence>
<dbReference type="SUPFAM" id="SSF54427">
    <property type="entry name" value="NTF2-like"/>
    <property type="match status" value="2"/>
</dbReference>
<dbReference type="Gene3D" id="3.10.450.50">
    <property type="match status" value="2"/>
</dbReference>
<sequence length="237" mass="27178">MKNSSGTALVESYFKAYETKDIGILKEILSQDFTFTSPADKRIGLEEYFERCWPGSKDIQAYSIQNLLTDGNEVFVRCECRLYSGDTFNNMEHFKFADSQIQEIIVYFGFEEDVFSKARAKRFDDAFASGNIDFVMENISDETTWHLVGSEEITGKENIAEMFAPMREPNQMSNKTTHILVSGDKAVIEGEIEMPSEDGEIQIYAYCDVYTFAHPKKDMIKNLKAYMIALPKKMKKN</sequence>
<organism evidence="2 3">
    <name type="scientific">Alkalicoccus daliensis</name>
    <dbReference type="NCBI Taxonomy" id="745820"/>
    <lineage>
        <taxon>Bacteria</taxon>
        <taxon>Bacillati</taxon>
        <taxon>Bacillota</taxon>
        <taxon>Bacilli</taxon>
        <taxon>Bacillales</taxon>
        <taxon>Bacillaceae</taxon>
        <taxon>Alkalicoccus</taxon>
    </lineage>
</organism>
<evidence type="ECO:0000259" key="1">
    <source>
        <dbReference type="Pfam" id="PF12680"/>
    </source>
</evidence>
<name>A0A1H0E585_9BACI</name>
<feature type="domain" description="SnoaL-like" evidence="1">
    <location>
        <begin position="121"/>
        <end position="214"/>
    </location>
</feature>
<evidence type="ECO:0000313" key="3">
    <source>
        <dbReference type="Proteomes" id="UP000198778"/>
    </source>
</evidence>
<dbReference type="AlphaFoldDB" id="A0A1H0E585"/>
<feature type="domain" description="SnoaL-like" evidence="1">
    <location>
        <begin position="10"/>
        <end position="103"/>
    </location>
</feature>
<dbReference type="GO" id="GO:0016853">
    <property type="term" value="F:isomerase activity"/>
    <property type="evidence" value="ECO:0007669"/>
    <property type="project" value="UniProtKB-KW"/>
</dbReference>
<accession>A0A1H0E585</accession>
<dbReference type="Proteomes" id="UP000198778">
    <property type="component" value="Unassembled WGS sequence"/>
</dbReference>
<reference evidence="3" key="1">
    <citation type="submission" date="2016-10" db="EMBL/GenBank/DDBJ databases">
        <authorList>
            <person name="Varghese N."/>
            <person name="Submissions S."/>
        </authorList>
    </citation>
    <scope>NUCLEOTIDE SEQUENCE [LARGE SCALE GENOMIC DNA]</scope>
    <source>
        <strain evidence="3">CGMCC 1.10369</strain>
    </source>
</reference>
<gene>
    <name evidence="2" type="ORF">SAMN04488053_103212</name>
</gene>
<dbReference type="OrthoDB" id="6692273at2"/>
<dbReference type="Pfam" id="PF12680">
    <property type="entry name" value="SnoaL_2"/>
    <property type="match status" value="2"/>
</dbReference>
<dbReference type="RefSeq" id="WP_090842209.1">
    <property type="nucleotide sequence ID" value="NZ_FNIL01000003.1"/>
</dbReference>
<dbReference type="EMBL" id="FNIL01000003">
    <property type="protein sequence ID" value="SDN77617.1"/>
    <property type="molecule type" value="Genomic_DNA"/>
</dbReference>
<dbReference type="InterPro" id="IPR037401">
    <property type="entry name" value="SnoaL-like"/>
</dbReference>
<keyword evidence="3" id="KW-1185">Reference proteome</keyword>